<protein>
    <submittedName>
        <fullName evidence="1">Uncharacterized protein</fullName>
    </submittedName>
</protein>
<dbReference type="Proteomes" id="UP000887013">
    <property type="component" value="Unassembled WGS sequence"/>
</dbReference>
<name>A0A8X6R4G1_NEPPI</name>
<evidence type="ECO:0000313" key="2">
    <source>
        <dbReference type="Proteomes" id="UP000887013"/>
    </source>
</evidence>
<sequence>MLAQRISSSYPVLYYTYFESNNQANGVSALLWNVTPAAMESLVLESSNARAL</sequence>
<dbReference type="EMBL" id="BMAW01037479">
    <property type="protein sequence ID" value="GFU48587.1"/>
    <property type="molecule type" value="Genomic_DNA"/>
</dbReference>
<dbReference type="AlphaFoldDB" id="A0A8X6R4G1"/>
<evidence type="ECO:0000313" key="1">
    <source>
        <dbReference type="EMBL" id="GFU48587.1"/>
    </source>
</evidence>
<reference evidence="1" key="1">
    <citation type="submission" date="2020-08" db="EMBL/GenBank/DDBJ databases">
        <title>Multicomponent nature underlies the extraordinary mechanical properties of spider dragline silk.</title>
        <authorList>
            <person name="Kono N."/>
            <person name="Nakamura H."/>
            <person name="Mori M."/>
            <person name="Yoshida Y."/>
            <person name="Ohtoshi R."/>
            <person name="Malay A.D."/>
            <person name="Moran D.A.P."/>
            <person name="Tomita M."/>
            <person name="Numata K."/>
            <person name="Arakawa K."/>
        </authorList>
    </citation>
    <scope>NUCLEOTIDE SEQUENCE</scope>
</reference>
<keyword evidence="2" id="KW-1185">Reference proteome</keyword>
<organism evidence="1 2">
    <name type="scientific">Nephila pilipes</name>
    <name type="common">Giant wood spider</name>
    <name type="synonym">Nephila maculata</name>
    <dbReference type="NCBI Taxonomy" id="299642"/>
    <lineage>
        <taxon>Eukaryota</taxon>
        <taxon>Metazoa</taxon>
        <taxon>Ecdysozoa</taxon>
        <taxon>Arthropoda</taxon>
        <taxon>Chelicerata</taxon>
        <taxon>Arachnida</taxon>
        <taxon>Araneae</taxon>
        <taxon>Araneomorphae</taxon>
        <taxon>Entelegynae</taxon>
        <taxon>Araneoidea</taxon>
        <taxon>Nephilidae</taxon>
        <taxon>Nephila</taxon>
    </lineage>
</organism>
<feature type="non-terminal residue" evidence="1">
    <location>
        <position position="52"/>
    </location>
</feature>
<accession>A0A8X6R4G1</accession>
<proteinExistence type="predicted"/>
<comment type="caution">
    <text evidence="1">The sequence shown here is derived from an EMBL/GenBank/DDBJ whole genome shotgun (WGS) entry which is preliminary data.</text>
</comment>
<gene>
    <name evidence="1" type="ORF">NPIL_321651</name>
</gene>